<keyword evidence="5" id="KW-0539">Nucleus</keyword>
<dbReference type="AlphaFoldDB" id="A0A7R9QK18"/>
<feature type="non-terminal residue" evidence="7">
    <location>
        <position position="1"/>
    </location>
</feature>
<comment type="similarity">
    <text evidence="2">Belongs to the TAF9 family.</text>
</comment>
<name>A0A7R9QK18_9ACAR</name>
<comment type="subcellular location">
    <subcellularLocation>
        <location evidence="1">Nucleus</location>
    </subcellularLocation>
</comment>
<protein>
    <submittedName>
        <fullName evidence="7">Uncharacterized protein</fullName>
    </submittedName>
</protein>
<feature type="region of interest" description="Disordered" evidence="6">
    <location>
        <begin position="1"/>
        <end position="24"/>
    </location>
</feature>
<feature type="compositionally biased region" description="Polar residues" evidence="6">
    <location>
        <begin position="181"/>
        <end position="218"/>
    </location>
</feature>
<evidence type="ECO:0000256" key="1">
    <source>
        <dbReference type="ARBA" id="ARBA00004123"/>
    </source>
</evidence>
<dbReference type="GO" id="GO:0000124">
    <property type="term" value="C:SAGA complex"/>
    <property type="evidence" value="ECO:0007669"/>
    <property type="project" value="TreeGrafter"/>
</dbReference>
<dbReference type="Proteomes" id="UP000728032">
    <property type="component" value="Unassembled WGS sequence"/>
</dbReference>
<evidence type="ECO:0000256" key="5">
    <source>
        <dbReference type="ARBA" id="ARBA00023242"/>
    </source>
</evidence>
<evidence type="ECO:0000256" key="4">
    <source>
        <dbReference type="ARBA" id="ARBA00023163"/>
    </source>
</evidence>
<feature type="compositionally biased region" description="Polar residues" evidence="6">
    <location>
        <begin position="13"/>
        <end position="24"/>
    </location>
</feature>
<accession>A0A7R9QK18</accession>
<keyword evidence="8" id="KW-1185">Reference proteome</keyword>
<sequence length="235" mass="25709">GSGGKKMTKSESKAQTLSTPSMANSLAANKTTPKDIAIVTQILKDMAITDYEPRVVNQMVEFTYSEYTVDEFVWQSCDQLVCLCLPSTASVGYVSNVLEDAHLFSSYAKKKAIDSDDISLSVQLQVDKGFTGPPPRDLLLEIARTKNNQTLPAIKSHNGPRLPADRYSLIACNYKQKSNKSKPQTFRTSMTGTSLLNNSSSVLKPMSTTPKTGSQILTIKSMDVSQGLKRKLDDS</sequence>
<dbReference type="GO" id="GO:0005669">
    <property type="term" value="C:transcription factor TFIID complex"/>
    <property type="evidence" value="ECO:0007669"/>
    <property type="project" value="TreeGrafter"/>
</dbReference>
<dbReference type="PANTHER" id="PTHR48068">
    <property type="entry name" value="TAF9 RNA POLYMERASE II, TATA BOX-BINDING PROTEIN (TBP)-ASSOCIATED FACTOR"/>
    <property type="match status" value="1"/>
</dbReference>
<gene>
    <name evidence="7" type="ORF">ONB1V03_LOCUS6368</name>
</gene>
<dbReference type="InterPro" id="IPR003162">
    <property type="entry name" value="TFIID-31"/>
</dbReference>
<dbReference type="OrthoDB" id="341924at2759"/>
<organism evidence="7">
    <name type="scientific">Oppiella nova</name>
    <dbReference type="NCBI Taxonomy" id="334625"/>
    <lineage>
        <taxon>Eukaryota</taxon>
        <taxon>Metazoa</taxon>
        <taxon>Ecdysozoa</taxon>
        <taxon>Arthropoda</taxon>
        <taxon>Chelicerata</taxon>
        <taxon>Arachnida</taxon>
        <taxon>Acari</taxon>
        <taxon>Acariformes</taxon>
        <taxon>Sarcoptiformes</taxon>
        <taxon>Oribatida</taxon>
        <taxon>Brachypylina</taxon>
        <taxon>Oppioidea</taxon>
        <taxon>Oppiidae</taxon>
        <taxon>Oppiella</taxon>
    </lineage>
</organism>
<dbReference type="Gene3D" id="1.10.20.10">
    <property type="entry name" value="Histone, subunit A"/>
    <property type="match status" value="1"/>
</dbReference>
<reference evidence="7" key="1">
    <citation type="submission" date="2020-11" db="EMBL/GenBank/DDBJ databases">
        <authorList>
            <person name="Tran Van P."/>
        </authorList>
    </citation>
    <scope>NUCLEOTIDE SEQUENCE</scope>
</reference>
<proteinExistence type="inferred from homology"/>
<dbReference type="SUPFAM" id="SSF47113">
    <property type="entry name" value="Histone-fold"/>
    <property type="match status" value="1"/>
</dbReference>
<dbReference type="Pfam" id="PF02291">
    <property type="entry name" value="TFIID-31kDa"/>
    <property type="match status" value="1"/>
</dbReference>
<dbReference type="PANTHER" id="PTHR48068:SF4">
    <property type="entry name" value="TATA-BOX BINDING PROTEIN ASSOCIATED FACTOR 9"/>
    <property type="match status" value="1"/>
</dbReference>
<evidence type="ECO:0000313" key="7">
    <source>
        <dbReference type="EMBL" id="CAD7647666.1"/>
    </source>
</evidence>
<feature type="region of interest" description="Disordered" evidence="6">
    <location>
        <begin position="178"/>
        <end position="218"/>
    </location>
</feature>
<dbReference type="GO" id="GO:0016251">
    <property type="term" value="F:RNA polymerase II general transcription initiation factor activity"/>
    <property type="evidence" value="ECO:0007669"/>
    <property type="project" value="TreeGrafter"/>
</dbReference>
<dbReference type="GO" id="GO:0003713">
    <property type="term" value="F:transcription coactivator activity"/>
    <property type="evidence" value="ECO:0007669"/>
    <property type="project" value="TreeGrafter"/>
</dbReference>
<dbReference type="InterPro" id="IPR051431">
    <property type="entry name" value="TFIID_subunit_9"/>
</dbReference>
<dbReference type="GO" id="GO:0046982">
    <property type="term" value="F:protein heterodimerization activity"/>
    <property type="evidence" value="ECO:0007669"/>
    <property type="project" value="InterPro"/>
</dbReference>
<dbReference type="EMBL" id="OC917660">
    <property type="protein sequence ID" value="CAD7647666.1"/>
    <property type="molecule type" value="Genomic_DNA"/>
</dbReference>
<dbReference type="EMBL" id="CAJPVJ010002835">
    <property type="protein sequence ID" value="CAG2166853.1"/>
    <property type="molecule type" value="Genomic_DNA"/>
</dbReference>
<dbReference type="GO" id="GO:0051123">
    <property type="term" value="P:RNA polymerase II preinitiation complex assembly"/>
    <property type="evidence" value="ECO:0007669"/>
    <property type="project" value="TreeGrafter"/>
</dbReference>
<dbReference type="InterPro" id="IPR009072">
    <property type="entry name" value="Histone-fold"/>
</dbReference>
<evidence type="ECO:0000313" key="8">
    <source>
        <dbReference type="Proteomes" id="UP000728032"/>
    </source>
</evidence>
<keyword evidence="4" id="KW-0804">Transcription</keyword>
<evidence type="ECO:0000256" key="3">
    <source>
        <dbReference type="ARBA" id="ARBA00023015"/>
    </source>
</evidence>
<evidence type="ECO:0000256" key="6">
    <source>
        <dbReference type="SAM" id="MobiDB-lite"/>
    </source>
</evidence>
<keyword evidence="3" id="KW-0805">Transcription regulation</keyword>
<dbReference type="CDD" id="cd07979">
    <property type="entry name" value="HFD_TAF9"/>
    <property type="match status" value="1"/>
</dbReference>
<evidence type="ECO:0000256" key="2">
    <source>
        <dbReference type="ARBA" id="ARBA00007646"/>
    </source>
</evidence>